<dbReference type="Pfam" id="PF07716">
    <property type="entry name" value="bZIP_2"/>
    <property type="match status" value="1"/>
</dbReference>
<dbReference type="Gene3D" id="1.20.5.170">
    <property type="match status" value="1"/>
</dbReference>
<evidence type="ECO:0000256" key="1">
    <source>
        <dbReference type="ARBA" id="ARBA00004123"/>
    </source>
</evidence>
<evidence type="ECO:0000256" key="8">
    <source>
        <dbReference type="SAM" id="MobiDB-lite"/>
    </source>
</evidence>
<dbReference type="AlphaFoldDB" id="A0A8J1Y060"/>
<dbReference type="SMART" id="SM00338">
    <property type="entry name" value="BRLZ"/>
    <property type="match status" value="1"/>
</dbReference>
<evidence type="ECO:0000256" key="3">
    <source>
        <dbReference type="ARBA" id="ARBA00023015"/>
    </source>
</evidence>
<evidence type="ECO:0000256" key="6">
    <source>
        <dbReference type="ARBA" id="ARBA00023242"/>
    </source>
</evidence>
<evidence type="ECO:0000256" key="5">
    <source>
        <dbReference type="ARBA" id="ARBA00023163"/>
    </source>
</evidence>
<evidence type="ECO:0000313" key="9">
    <source>
        <dbReference type="EMBL" id="CAH1774174.1"/>
    </source>
</evidence>
<dbReference type="PANTHER" id="PTHR11988">
    <property type="entry name" value="THYROTROPH EMBRYONIC FACTOR RELATED"/>
    <property type="match status" value="1"/>
</dbReference>
<feature type="compositionally biased region" description="Polar residues" evidence="8">
    <location>
        <begin position="11"/>
        <end position="20"/>
    </location>
</feature>
<feature type="region of interest" description="Disordered" evidence="8">
    <location>
        <begin position="191"/>
        <end position="242"/>
    </location>
</feature>
<dbReference type="Proteomes" id="UP000749559">
    <property type="component" value="Unassembled WGS sequence"/>
</dbReference>
<dbReference type="GO" id="GO:0005634">
    <property type="term" value="C:nucleus"/>
    <property type="evidence" value="ECO:0007669"/>
    <property type="project" value="UniProtKB-SubCell"/>
</dbReference>
<dbReference type="InterPro" id="IPR040223">
    <property type="entry name" value="PAR_bZIP"/>
</dbReference>
<keyword evidence="10" id="KW-1185">Reference proteome</keyword>
<evidence type="ECO:0000313" key="10">
    <source>
        <dbReference type="Proteomes" id="UP000749559"/>
    </source>
</evidence>
<keyword evidence="6" id="KW-0539">Nucleus</keyword>
<evidence type="ECO:0000256" key="2">
    <source>
        <dbReference type="ARBA" id="ARBA00006079"/>
    </source>
</evidence>
<keyword evidence="4" id="KW-0238">DNA-binding</keyword>
<accession>A0A8J1Y060</accession>
<keyword evidence="3" id="KW-0805">Transcription regulation</keyword>
<organism evidence="9 10">
    <name type="scientific">Owenia fusiformis</name>
    <name type="common">Polychaete worm</name>
    <dbReference type="NCBI Taxonomy" id="6347"/>
    <lineage>
        <taxon>Eukaryota</taxon>
        <taxon>Metazoa</taxon>
        <taxon>Spiralia</taxon>
        <taxon>Lophotrochozoa</taxon>
        <taxon>Annelida</taxon>
        <taxon>Polychaeta</taxon>
        <taxon>Sedentaria</taxon>
        <taxon>Canalipalpata</taxon>
        <taxon>Sabellida</taxon>
        <taxon>Oweniida</taxon>
        <taxon>Oweniidae</taxon>
        <taxon>Owenia</taxon>
    </lineage>
</organism>
<comment type="caution">
    <text evidence="9">The sequence shown here is derived from an EMBL/GenBank/DDBJ whole genome shotgun (WGS) entry which is preliminary data.</text>
</comment>
<feature type="region of interest" description="Disordered" evidence="8">
    <location>
        <begin position="1"/>
        <end position="60"/>
    </location>
</feature>
<sequence>MTDGGYYDYQQVEQNASFPSMNPYRAQESQHNYDSAESKPPSGAGPGFYQDQYGGQMDTGQHGMAIDQQQMTSSTSQDYGSMLPPSALMAAAGSAGAYGITDPAVYAAMKAEGKLPMPPTPPGSPEDPKDLSLHGMGASMAAQHLLAKPVPMRRLSEKRIAQARACLGNVSSIHHNNDPLLDPSLGSAPALAHAVAISQQSQKRPRSEKKPIPDDAKDDKYFDRRKRNNQAAKKSRDARKAREDEIAIRASFLEKENAILRAQVATLREEANSLRQLLLQKRSRP</sequence>
<feature type="compositionally biased region" description="Basic and acidic residues" evidence="8">
    <location>
        <begin position="208"/>
        <end position="222"/>
    </location>
</feature>
<dbReference type="PROSITE" id="PS50217">
    <property type="entry name" value="BZIP"/>
    <property type="match status" value="1"/>
</dbReference>
<proteinExistence type="inferred from homology"/>
<dbReference type="InterPro" id="IPR004827">
    <property type="entry name" value="bZIP"/>
</dbReference>
<dbReference type="PANTHER" id="PTHR11988:SF55">
    <property type="entry name" value="BZIP DOMAIN-CONTAINING PROTEIN"/>
    <property type="match status" value="1"/>
</dbReference>
<dbReference type="InterPro" id="IPR046347">
    <property type="entry name" value="bZIP_sf"/>
</dbReference>
<evidence type="ECO:0000256" key="4">
    <source>
        <dbReference type="ARBA" id="ARBA00023125"/>
    </source>
</evidence>
<dbReference type="GO" id="GO:0000981">
    <property type="term" value="F:DNA-binding transcription factor activity, RNA polymerase II-specific"/>
    <property type="evidence" value="ECO:0007669"/>
    <property type="project" value="TreeGrafter"/>
</dbReference>
<dbReference type="SUPFAM" id="SSF57959">
    <property type="entry name" value="Leucine zipper domain"/>
    <property type="match status" value="1"/>
</dbReference>
<dbReference type="FunFam" id="1.20.5.170:FF:000025">
    <property type="entry name" value="nuclear factor interleukin-3-regulated protein-like"/>
    <property type="match status" value="1"/>
</dbReference>
<dbReference type="CDD" id="cd14695">
    <property type="entry name" value="bZIP_HLF"/>
    <property type="match status" value="1"/>
</dbReference>
<keyword evidence="5" id="KW-0804">Transcription</keyword>
<dbReference type="EMBL" id="CAIIXF020000001">
    <property type="protein sequence ID" value="CAH1774174.1"/>
    <property type="molecule type" value="Genomic_DNA"/>
</dbReference>
<reference evidence="9" key="1">
    <citation type="submission" date="2022-03" db="EMBL/GenBank/DDBJ databases">
        <authorList>
            <person name="Martin C."/>
        </authorList>
    </citation>
    <scope>NUCLEOTIDE SEQUENCE</scope>
</reference>
<comment type="subcellular location">
    <subcellularLocation>
        <location evidence="1">Nucleus</location>
    </subcellularLocation>
</comment>
<gene>
    <name evidence="9" type="ORF">OFUS_LOCUS1688</name>
</gene>
<dbReference type="GO" id="GO:0000978">
    <property type="term" value="F:RNA polymerase II cis-regulatory region sequence-specific DNA binding"/>
    <property type="evidence" value="ECO:0007669"/>
    <property type="project" value="TreeGrafter"/>
</dbReference>
<protein>
    <submittedName>
        <fullName evidence="9">Uncharacterized protein</fullName>
    </submittedName>
</protein>
<comment type="similarity">
    <text evidence="2">Belongs to the bZIP family. NFIL3 subfamily.</text>
</comment>
<keyword evidence="7" id="KW-0175">Coiled coil</keyword>
<feature type="coiled-coil region" evidence="7">
    <location>
        <begin position="250"/>
        <end position="284"/>
    </location>
</feature>
<name>A0A8J1Y060_OWEFU</name>
<evidence type="ECO:0000256" key="7">
    <source>
        <dbReference type="SAM" id="Coils"/>
    </source>
</evidence>
<dbReference type="OrthoDB" id="6022300at2759"/>